<dbReference type="InterPro" id="IPR006195">
    <property type="entry name" value="aa-tRNA-synth_II"/>
</dbReference>
<sequence length="485" mass="55761">MAGLEEIRKVRIEKLKAMRAVGLEPYPARAKPGMSLVKTVTSFDKIFQGGQEIVLVGRIMSLRPQGALVFFTLKDGTGSLQGLLKQSETNDADFKNFGEFADIGDFVEVLGKLFLTARGEKTILVKSWRMLSKSLRPLPEKWHGLQDPDEKLRKRYLDLLLDDEARASFEKKAKFWDTARKFMKDRGFLEVETPTLEITTGGAEATPFRTHHNDLDMDVYLRISVGELWQKRLMAAGFPKTFEIGRIYRNEGTDANHVQEFTNLEFYWAYANYEDGMKFTEELYRVLASEVFGQTRFESRDHTFDLKDPWPRMDYVDAVHKATGIDVLKDSDEKMEAKLKELKVVYDGKSRERLVDSLWKYCRRQISGPVFLINHPKLVSPLSKIKSDNPELTERFQIILCGTEVGNGFSELNDPLDQRERFEIQQKLIAKGDKEAMMPDWEFVEMLEYGMPPTCGFGFGESLFALLADKPVRETQAFPLLRPKK</sequence>
<comment type="cofactor">
    <cofactor evidence="7 8">
        <name>Mg(2+)</name>
        <dbReference type="ChEBI" id="CHEBI:18420"/>
    </cofactor>
    <text evidence="7 8">Binds 3 Mg(2+) ions per subunit.</text>
</comment>
<evidence type="ECO:0000256" key="4">
    <source>
        <dbReference type="ARBA" id="ARBA00022840"/>
    </source>
</evidence>
<dbReference type="EC" id="6.1.1.6" evidence="7"/>
<dbReference type="InterPro" id="IPR044136">
    <property type="entry name" value="Lys-tRNA-ligase_II_N"/>
</dbReference>
<dbReference type="Gene3D" id="3.30.930.10">
    <property type="entry name" value="Bira Bifunctional Protein, Domain 2"/>
    <property type="match status" value="1"/>
</dbReference>
<evidence type="ECO:0000256" key="3">
    <source>
        <dbReference type="ARBA" id="ARBA00022741"/>
    </source>
</evidence>
<dbReference type="SUPFAM" id="SSF55681">
    <property type="entry name" value="Class II aaRS and biotin synthetases"/>
    <property type="match status" value="1"/>
</dbReference>
<proteinExistence type="inferred from homology"/>
<dbReference type="PROSITE" id="PS50862">
    <property type="entry name" value="AA_TRNA_LIGASE_II"/>
    <property type="match status" value="1"/>
</dbReference>
<comment type="subunit">
    <text evidence="7">Homodimer.</text>
</comment>
<dbReference type="NCBIfam" id="NF001756">
    <property type="entry name" value="PRK00484.1"/>
    <property type="match status" value="1"/>
</dbReference>
<evidence type="ECO:0000256" key="8">
    <source>
        <dbReference type="RuleBase" id="RU000336"/>
    </source>
</evidence>
<evidence type="ECO:0000256" key="1">
    <source>
        <dbReference type="ARBA" id="ARBA00022598"/>
    </source>
</evidence>
<dbReference type="PRINTS" id="PR00982">
    <property type="entry name" value="TRNASYNTHLYS"/>
</dbReference>
<keyword evidence="7 8" id="KW-0460">Magnesium</keyword>
<dbReference type="NCBIfam" id="TIGR00499">
    <property type="entry name" value="lysS_bact"/>
    <property type="match status" value="1"/>
</dbReference>
<keyword evidence="4 7" id="KW-0067">ATP-binding</keyword>
<keyword evidence="7" id="KW-0648">Protein biosynthesis</keyword>
<keyword evidence="2 7" id="KW-0479">Metal-binding</keyword>
<name>A0A1F6WHX5_9BACT</name>
<dbReference type="AlphaFoldDB" id="A0A1F6WHX5"/>
<dbReference type="PANTHER" id="PTHR42918">
    <property type="entry name" value="LYSYL-TRNA SYNTHETASE"/>
    <property type="match status" value="1"/>
</dbReference>
<dbReference type="Pfam" id="PF01336">
    <property type="entry name" value="tRNA_anti-codon"/>
    <property type="match status" value="1"/>
</dbReference>
<dbReference type="Pfam" id="PF00152">
    <property type="entry name" value="tRNA-synt_2"/>
    <property type="match status" value="1"/>
</dbReference>
<evidence type="ECO:0000256" key="7">
    <source>
        <dbReference type="HAMAP-Rule" id="MF_00252"/>
    </source>
</evidence>
<feature type="binding site" evidence="7">
    <location>
        <position position="404"/>
    </location>
    <ligand>
        <name>Mg(2+)</name>
        <dbReference type="ChEBI" id="CHEBI:18420"/>
        <label>2</label>
    </ligand>
</feature>
<keyword evidence="7" id="KW-0963">Cytoplasm</keyword>
<dbReference type="HAMAP" id="MF_00252">
    <property type="entry name" value="Lys_tRNA_synth_class2"/>
    <property type="match status" value="1"/>
</dbReference>
<dbReference type="GO" id="GO:0006430">
    <property type="term" value="P:lysyl-tRNA aminoacylation"/>
    <property type="evidence" value="ECO:0007669"/>
    <property type="project" value="UniProtKB-UniRule"/>
</dbReference>
<evidence type="ECO:0000256" key="5">
    <source>
        <dbReference type="ARBA" id="ARBA00023146"/>
    </source>
</evidence>
<keyword evidence="5 7" id="KW-0030">Aminoacyl-tRNA synthetase</keyword>
<dbReference type="SUPFAM" id="SSF50249">
    <property type="entry name" value="Nucleic acid-binding proteins"/>
    <property type="match status" value="1"/>
</dbReference>
<dbReference type="InterPro" id="IPR002313">
    <property type="entry name" value="Lys-tRNA-ligase_II"/>
</dbReference>
<dbReference type="GO" id="GO:0000049">
    <property type="term" value="F:tRNA binding"/>
    <property type="evidence" value="ECO:0007669"/>
    <property type="project" value="TreeGrafter"/>
</dbReference>
<evidence type="ECO:0000313" key="10">
    <source>
        <dbReference type="EMBL" id="OGI81386.1"/>
    </source>
</evidence>
<dbReference type="GO" id="GO:0005524">
    <property type="term" value="F:ATP binding"/>
    <property type="evidence" value="ECO:0007669"/>
    <property type="project" value="UniProtKB-UniRule"/>
</dbReference>
<dbReference type="InterPro" id="IPR004365">
    <property type="entry name" value="NA-bd_OB_tRNA"/>
</dbReference>
<reference evidence="10 11" key="1">
    <citation type="journal article" date="2016" name="Nat. Commun.">
        <title>Thousands of microbial genomes shed light on interconnected biogeochemical processes in an aquifer system.</title>
        <authorList>
            <person name="Anantharaman K."/>
            <person name="Brown C.T."/>
            <person name="Hug L.A."/>
            <person name="Sharon I."/>
            <person name="Castelle C.J."/>
            <person name="Probst A.J."/>
            <person name="Thomas B.C."/>
            <person name="Singh A."/>
            <person name="Wilkins M.J."/>
            <person name="Karaoz U."/>
            <person name="Brodie E.L."/>
            <person name="Williams K.H."/>
            <person name="Hubbard S.S."/>
            <person name="Banfield J.F."/>
        </authorList>
    </citation>
    <scope>NUCLEOTIDE SEQUENCE [LARGE SCALE GENOMIC DNA]</scope>
</reference>
<comment type="caution">
    <text evidence="7">Lacks conserved residue(s) required for the propagation of feature annotation.</text>
</comment>
<feature type="domain" description="Aminoacyl-transfer RNA synthetases class-II family profile" evidence="9">
    <location>
        <begin position="179"/>
        <end position="483"/>
    </location>
</feature>
<keyword evidence="1 7" id="KW-0436">Ligase</keyword>
<dbReference type="Gene3D" id="2.40.50.140">
    <property type="entry name" value="Nucleic acid-binding proteins"/>
    <property type="match status" value="1"/>
</dbReference>
<dbReference type="InterPro" id="IPR045864">
    <property type="entry name" value="aa-tRNA-synth_II/BPL/LPL"/>
</dbReference>
<comment type="similarity">
    <text evidence="7">Belongs to the class-II aminoacyl-tRNA synthetase family.</text>
</comment>
<gene>
    <name evidence="7" type="primary">lysS</name>
    <name evidence="10" type="ORF">A3B93_01635</name>
</gene>
<dbReference type="GO" id="GO:0000287">
    <property type="term" value="F:magnesium ion binding"/>
    <property type="evidence" value="ECO:0007669"/>
    <property type="project" value="UniProtKB-UniRule"/>
</dbReference>
<dbReference type="CDD" id="cd04322">
    <property type="entry name" value="LysRS_N"/>
    <property type="match status" value="1"/>
</dbReference>
<feature type="binding site" evidence="7">
    <location>
        <position position="404"/>
    </location>
    <ligand>
        <name>Mg(2+)</name>
        <dbReference type="ChEBI" id="CHEBI:18420"/>
        <label>1</label>
    </ligand>
</feature>
<comment type="caution">
    <text evidence="10">The sequence shown here is derived from an EMBL/GenBank/DDBJ whole genome shotgun (WGS) entry which is preliminary data.</text>
</comment>
<dbReference type="InterPro" id="IPR004364">
    <property type="entry name" value="Aa-tRNA-synt_II"/>
</dbReference>
<evidence type="ECO:0000313" key="11">
    <source>
        <dbReference type="Proteomes" id="UP000179880"/>
    </source>
</evidence>
<dbReference type="InterPro" id="IPR018149">
    <property type="entry name" value="Lys-tRNA-synth_II_C"/>
</dbReference>
<protein>
    <recommendedName>
        <fullName evidence="7">Lysine--tRNA ligase</fullName>
        <ecNumber evidence="7">6.1.1.6</ecNumber>
    </recommendedName>
    <alternativeName>
        <fullName evidence="7">Lysyl-tRNA synthetase</fullName>
        <shortName evidence="7">LysRS</shortName>
    </alternativeName>
</protein>
<comment type="catalytic activity">
    <reaction evidence="6 7 8">
        <text>tRNA(Lys) + L-lysine + ATP = L-lysyl-tRNA(Lys) + AMP + diphosphate</text>
        <dbReference type="Rhea" id="RHEA:20792"/>
        <dbReference type="Rhea" id="RHEA-COMP:9696"/>
        <dbReference type="Rhea" id="RHEA-COMP:9697"/>
        <dbReference type="ChEBI" id="CHEBI:30616"/>
        <dbReference type="ChEBI" id="CHEBI:32551"/>
        <dbReference type="ChEBI" id="CHEBI:33019"/>
        <dbReference type="ChEBI" id="CHEBI:78442"/>
        <dbReference type="ChEBI" id="CHEBI:78529"/>
        <dbReference type="ChEBI" id="CHEBI:456215"/>
        <dbReference type="EC" id="6.1.1.6"/>
    </reaction>
</comment>
<organism evidence="10 11">
    <name type="scientific">Candidatus Nomurabacteria bacterium RIFCSPHIGHO2_02_FULL_42_24</name>
    <dbReference type="NCBI Taxonomy" id="1801757"/>
    <lineage>
        <taxon>Bacteria</taxon>
        <taxon>Candidatus Nomuraibacteriota</taxon>
    </lineage>
</organism>
<dbReference type="EMBL" id="MFUH01000030">
    <property type="protein sequence ID" value="OGI81386.1"/>
    <property type="molecule type" value="Genomic_DNA"/>
</dbReference>
<dbReference type="PANTHER" id="PTHR42918:SF15">
    <property type="entry name" value="LYSINE--TRNA LIGASE, CHLOROPLASTIC_MITOCHONDRIAL"/>
    <property type="match status" value="1"/>
</dbReference>
<evidence type="ECO:0000256" key="2">
    <source>
        <dbReference type="ARBA" id="ARBA00022723"/>
    </source>
</evidence>
<accession>A0A1F6WHX5</accession>
<dbReference type="GO" id="GO:0004824">
    <property type="term" value="F:lysine-tRNA ligase activity"/>
    <property type="evidence" value="ECO:0007669"/>
    <property type="project" value="UniProtKB-UniRule"/>
</dbReference>
<comment type="subcellular location">
    <subcellularLocation>
        <location evidence="7">Cytoplasm</location>
    </subcellularLocation>
</comment>
<evidence type="ECO:0000256" key="6">
    <source>
        <dbReference type="ARBA" id="ARBA00048573"/>
    </source>
</evidence>
<keyword evidence="3 7" id="KW-0547">Nucleotide-binding</keyword>
<dbReference type="Proteomes" id="UP000179880">
    <property type="component" value="Unassembled WGS sequence"/>
</dbReference>
<evidence type="ECO:0000259" key="9">
    <source>
        <dbReference type="PROSITE" id="PS50862"/>
    </source>
</evidence>
<dbReference type="GO" id="GO:0005829">
    <property type="term" value="C:cytosol"/>
    <property type="evidence" value="ECO:0007669"/>
    <property type="project" value="TreeGrafter"/>
</dbReference>
<dbReference type="InterPro" id="IPR012340">
    <property type="entry name" value="NA-bd_OB-fold"/>
</dbReference>